<organism evidence="15 16">
    <name type="scientific">Ktedonobacter robiniae</name>
    <dbReference type="NCBI Taxonomy" id="2778365"/>
    <lineage>
        <taxon>Bacteria</taxon>
        <taxon>Bacillati</taxon>
        <taxon>Chloroflexota</taxon>
        <taxon>Ktedonobacteria</taxon>
        <taxon>Ktedonobacterales</taxon>
        <taxon>Ktedonobacteraceae</taxon>
        <taxon>Ktedonobacter</taxon>
    </lineage>
</organism>
<dbReference type="InterPro" id="IPR004641">
    <property type="entry name" value="RNase_HIII"/>
</dbReference>
<evidence type="ECO:0000256" key="4">
    <source>
        <dbReference type="ARBA" id="ARBA00004496"/>
    </source>
</evidence>
<dbReference type="SUPFAM" id="SSF53098">
    <property type="entry name" value="Ribonuclease H-like"/>
    <property type="match status" value="1"/>
</dbReference>
<evidence type="ECO:0000313" key="15">
    <source>
        <dbReference type="EMBL" id="GHO51678.1"/>
    </source>
</evidence>
<keyword evidence="6" id="KW-0963">Cytoplasm</keyword>
<dbReference type="RefSeq" id="WP_201368668.1">
    <property type="nucleotide sequence ID" value="NZ_BNJG01000001.1"/>
</dbReference>
<comment type="caution">
    <text evidence="15">The sequence shown here is derived from an EMBL/GenBank/DDBJ whole genome shotgun (WGS) entry which is preliminary data.</text>
</comment>
<evidence type="ECO:0000256" key="12">
    <source>
        <dbReference type="PROSITE-ProRule" id="PRU01319"/>
    </source>
</evidence>
<dbReference type="InterPro" id="IPR012337">
    <property type="entry name" value="RNaseH-like_sf"/>
</dbReference>
<gene>
    <name evidence="15" type="primary">rnhC</name>
    <name evidence="15" type="ORF">KSB_01530</name>
</gene>
<comment type="catalytic activity">
    <reaction evidence="1 12 13">
        <text>Endonucleolytic cleavage to 5'-phosphomonoester.</text>
        <dbReference type="EC" id="3.1.26.4"/>
    </reaction>
</comment>
<comment type="cofactor">
    <cofactor evidence="2">
        <name>Mg(2+)</name>
        <dbReference type="ChEBI" id="CHEBI:18420"/>
    </cofactor>
</comment>
<dbReference type="Pfam" id="PF01351">
    <property type="entry name" value="RNase_HII"/>
    <property type="match status" value="1"/>
</dbReference>
<sequence>MPTSKLETTIIAFHTYIADQGWRILSEKAVQSGHQFVVSDGKISVPVTLYTTGRINVQGQASALQNALKAWNSSSIAPQVATTASVLKSQSGGERPRATGLARIGCDESGKGDYYGPLVMAALYVDNHTEEQLLALGVRDSKRLTDAVMLEMASEIERICRGQGLLRIYDPERYNRLYQATPNLNLLLAQAHAHTITRLQPTVAASLAIVDQFGAERLLLDALRQTGCSITLEQRPRAEDDTAVAAASIMARAAFVRELAELSRSVGIELPKGASNPQIVTIGRELVAQHGADILRKVAKLHFKTTDMIVVS</sequence>
<dbReference type="EC" id="3.1.26.4" evidence="13"/>
<keyword evidence="10 12" id="KW-0378">Hydrolase</keyword>
<evidence type="ECO:0000313" key="16">
    <source>
        <dbReference type="Proteomes" id="UP000654345"/>
    </source>
</evidence>
<feature type="domain" description="RNase H type-2" evidence="14">
    <location>
        <begin position="101"/>
        <end position="312"/>
    </location>
</feature>
<evidence type="ECO:0000256" key="7">
    <source>
        <dbReference type="ARBA" id="ARBA00022722"/>
    </source>
</evidence>
<evidence type="ECO:0000256" key="3">
    <source>
        <dbReference type="ARBA" id="ARBA00004065"/>
    </source>
</evidence>
<evidence type="ECO:0000256" key="13">
    <source>
        <dbReference type="RuleBase" id="RU003515"/>
    </source>
</evidence>
<feature type="binding site" evidence="12">
    <location>
        <position position="211"/>
    </location>
    <ligand>
        <name>a divalent metal cation</name>
        <dbReference type="ChEBI" id="CHEBI:60240"/>
    </ligand>
</feature>
<keyword evidence="9 12" id="KW-0255">Endonuclease</keyword>
<accession>A0ABQ3UG54</accession>
<comment type="similarity">
    <text evidence="5">Belongs to the RNase HII family. RnhC subfamily.</text>
</comment>
<dbReference type="CDD" id="cd06590">
    <property type="entry name" value="RNase_HII_bacteria_HIII_like"/>
    <property type="match status" value="1"/>
</dbReference>
<proteinExistence type="inferred from homology"/>
<comment type="subcellular location">
    <subcellularLocation>
        <location evidence="4">Cytoplasm</location>
    </subcellularLocation>
</comment>
<dbReference type="PROSITE" id="PS51975">
    <property type="entry name" value="RNASE_H_2"/>
    <property type="match status" value="1"/>
</dbReference>
<evidence type="ECO:0000256" key="10">
    <source>
        <dbReference type="ARBA" id="ARBA00022801"/>
    </source>
</evidence>
<keyword evidence="11" id="KW-0460">Magnesium</keyword>
<feature type="binding site" evidence="12">
    <location>
        <position position="108"/>
    </location>
    <ligand>
        <name>a divalent metal cation</name>
        <dbReference type="ChEBI" id="CHEBI:60240"/>
    </ligand>
</feature>
<dbReference type="InterPro" id="IPR001352">
    <property type="entry name" value="RNase_HII/HIII"/>
</dbReference>
<comment type="cofactor">
    <cofactor evidence="12">
        <name>Mn(2+)</name>
        <dbReference type="ChEBI" id="CHEBI:29035"/>
    </cofactor>
    <cofactor evidence="12">
        <name>Mg(2+)</name>
        <dbReference type="ChEBI" id="CHEBI:18420"/>
    </cofactor>
    <text evidence="12">Manganese or magnesium. Binds 1 divalent metal ion per monomer in the absence of substrate. May bind a second metal ion after substrate binding.</text>
</comment>
<keyword evidence="8 12" id="KW-0479">Metal-binding</keyword>
<keyword evidence="16" id="KW-1185">Reference proteome</keyword>
<dbReference type="PANTHER" id="PTHR10954">
    <property type="entry name" value="RIBONUCLEASE H2 SUBUNIT A"/>
    <property type="match status" value="1"/>
</dbReference>
<dbReference type="InterPro" id="IPR036397">
    <property type="entry name" value="RNaseH_sf"/>
</dbReference>
<evidence type="ECO:0000256" key="11">
    <source>
        <dbReference type="ARBA" id="ARBA00022842"/>
    </source>
</evidence>
<feature type="binding site" evidence="12">
    <location>
        <position position="107"/>
    </location>
    <ligand>
        <name>a divalent metal cation</name>
        <dbReference type="ChEBI" id="CHEBI:60240"/>
    </ligand>
</feature>
<evidence type="ECO:0000256" key="2">
    <source>
        <dbReference type="ARBA" id="ARBA00001946"/>
    </source>
</evidence>
<dbReference type="NCBIfam" id="TIGR00716">
    <property type="entry name" value="rnhC"/>
    <property type="match status" value="1"/>
</dbReference>
<dbReference type="EMBL" id="BNJG01000001">
    <property type="protein sequence ID" value="GHO51678.1"/>
    <property type="molecule type" value="Genomic_DNA"/>
</dbReference>
<dbReference type="PANTHER" id="PTHR10954:SF23">
    <property type="entry name" value="RIBONUCLEASE"/>
    <property type="match status" value="1"/>
</dbReference>
<evidence type="ECO:0000256" key="6">
    <source>
        <dbReference type="ARBA" id="ARBA00022490"/>
    </source>
</evidence>
<name>A0ABQ3UG54_9CHLR</name>
<comment type="function">
    <text evidence="3 13">Endonuclease that specifically degrades the RNA of RNA-DNA hybrids.</text>
</comment>
<dbReference type="InterPro" id="IPR024567">
    <property type="entry name" value="RNase_HII/HIII_dom"/>
</dbReference>
<evidence type="ECO:0000256" key="5">
    <source>
        <dbReference type="ARBA" id="ARBA00008378"/>
    </source>
</evidence>
<evidence type="ECO:0000256" key="8">
    <source>
        <dbReference type="ARBA" id="ARBA00022723"/>
    </source>
</evidence>
<reference evidence="15 16" key="1">
    <citation type="journal article" date="2021" name="Int. J. Syst. Evol. Microbiol.">
        <title>Reticulibacter mediterranei gen. nov., sp. nov., within the new family Reticulibacteraceae fam. nov., and Ktedonospora formicarum gen. nov., sp. nov., Ktedonobacter robiniae sp. nov., Dictyobacter formicarum sp. nov. and Dictyobacter arantiisoli sp. nov., belonging to the class Ktedonobacteria.</title>
        <authorList>
            <person name="Yabe S."/>
            <person name="Zheng Y."/>
            <person name="Wang C.M."/>
            <person name="Sakai Y."/>
            <person name="Abe K."/>
            <person name="Yokota A."/>
            <person name="Donadio S."/>
            <person name="Cavaletti L."/>
            <person name="Monciardini P."/>
        </authorList>
    </citation>
    <scope>NUCLEOTIDE SEQUENCE [LARGE SCALE GENOMIC DNA]</scope>
    <source>
        <strain evidence="15 16">SOSP1-30</strain>
    </source>
</reference>
<dbReference type="Proteomes" id="UP000654345">
    <property type="component" value="Unassembled WGS sequence"/>
</dbReference>
<evidence type="ECO:0000256" key="1">
    <source>
        <dbReference type="ARBA" id="ARBA00000077"/>
    </source>
</evidence>
<evidence type="ECO:0000256" key="9">
    <source>
        <dbReference type="ARBA" id="ARBA00022759"/>
    </source>
</evidence>
<protein>
    <recommendedName>
        <fullName evidence="13">Ribonuclease</fullName>
        <ecNumber evidence="13">3.1.26.4</ecNumber>
    </recommendedName>
</protein>
<evidence type="ECO:0000259" key="14">
    <source>
        <dbReference type="PROSITE" id="PS51975"/>
    </source>
</evidence>
<dbReference type="Gene3D" id="3.30.420.10">
    <property type="entry name" value="Ribonuclease H-like superfamily/Ribonuclease H"/>
    <property type="match status" value="1"/>
</dbReference>
<keyword evidence="7 12" id="KW-0540">Nuclease</keyword>